<evidence type="ECO:0000256" key="1">
    <source>
        <dbReference type="SAM" id="MobiDB-lite"/>
    </source>
</evidence>
<proteinExistence type="predicted"/>
<sequence length="163" mass="17908">MTNNAEVYDIAVSFAGAQRDQVEAIVRACQALGLNVFYDKDKTVEFWGRNFITGMRTVYGATTRYVVPFLSREYLASAYPMDEYQTALVRAIEISADSYLLPILVGPVEVPAELLSPAIGYLRLEDYEPARLAQIIADRVGVTNQPQPKTSGLRPACGSPATP</sequence>
<dbReference type="AlphaFoldDB" id="A0A9W5XLK5"/>
<organism evidence="3 4">
    <name type="scientific">Micromonospora sediminimaris</name>
    <dbReference type="NCBI Taxonomy" id="547162"/>
    <lineage>
        <taxon>Bacteria</taxon>
        <taxon>Bacillati</taxon>
        <taxon>Actinomycetota</taxon>
        <taxon>Actinomycetes</taxon>
        <taxon>Micromonosporales</taxon>
        <taxon>Micromonosporaceae</taxon>
        <taxon>Micromonospora</taxon>
    </lineage>
</organism>
<evidence type="ECO:0000259" key="2">
    <source>
        <dbReference type="Pfam" id="PF13676"/>
    </source>
</evidence>
<dbReference type="RefSeq" id="WP_093407754.1">
    <property type="nucleotide sequence ID" value="NZ_BOPD01000026.1"/>
</dbReference>
<dbReference type="OrthoDB" id="3838036at2"/>
<dbReference type="GO" id="GO:0007165">
    <property type="term" value="P:signal transduction"/>
    <property type="evidence" value="ECO:0007669"/>
    <property type="project" value="InterPro"/>
</dbReference>
<gene>
    <name evidence="3" type="ORF">Vse01_42220</name>
</gene>
<dbReference type="Gene3D" id="3.40.50.10140">
    <property type="entry name" value="Toll/interleukin-1 receptor homology (TIR) domain"/>
    <property type="match status" value="1"/>
</dbReference>
<protein>
    <recommendedName>
        <fullName evidence="2">TIR domain-containing protein</fullName>
    </recommendedName>
</protein>
<comment type="caution">
    <text evidence="3">The sequence shown here is derived from an EMBL/GenBank/DDBJ whole genome shotgun (WGS) entry which is preliminary data.</text>
</comment>
<feature type="domain" description="TIR" evidence="2">
    <location>
        <begin position="10"/>
        <end position="135"/>
    </location>
</feature>
<dbReference type="EMBL" id="BOPD01000026">
    <property type="protein sequence ID" value="GIJ35074.1"/>
    <property type="molecule type" value="Genomic_DNA"/>
</dbReference>
<reference evidence="3" key="1">
    <citation type="submission" date="2021-01" db="EMBL/GenBank/DDBJ databases">
        <title>Whole genome shotgun sequence of Verrucosispora sediminis NBRC 107745.</title>
        <authorList>
            <person name="Komaki H."/>
            <person name="Tamura T."/>
        </authorList>
    </citation>
    <scope>NUCLEOTIDE SEQUENCE</scope>
    <source>
        <strain evidence="3">NBRC 107745</strain>
    </source>
</reference>
<keyword evidence="4" id="KW-1185">Reference proteome</keyword>
<evidence type="ECO:0000313" key="3">
    <source>
        <dbReference type="EMBL" id="GIJ35074.1"/>
    </source>
</evidence>
<dbReference type="Proteomes" id="UP000607311">
    <property type="component" value="Unassembled WGS sequence"/>
</dbReference>
<dbReference type="InterPro" id="IPR035897">
    <property type="entry name" value="Toll_tir_struct_dom_sf"/>
</dbReference>
<evidence type="ECO:0000313" key="4">
    <source>
        <dbReference type="Proteomes" id="UP000607311"/>
    </source>
</evidence>
<name>A0A9W5XLK5_9ACTN</name>
<dbReference type="Pfam" id="PF13676">
    <property type="entry name" value="TIR_2"/>
    <property type="match status" value="1"/>
</dbReference>
<dbReference type="SUPFAM" id="SSF52200">
    <property type="entry name" value="Toll/Interleukin receptor TIR domain"/>
    <property type="match status" value="1"/>
</dbReference>
<feature type="region of interest" description="Disordered" evidence="1">
    <location>
        <begin position="143"/>
        <end position="163"/>
    </location>
</feature>
<accession>A0A9W5XLK5</accession>
<dbReference type="InterPro" id="IPR000157">
    <property type="entry name" value="TIR_dom"/>
</dbReference>